<proteinExistence type="predicted"/>
<reference evidence="2 3" key="1">
    <citation type="journal article" date="2015" name="Genome Announc.">
        <title>A Distinct Group II Alphabaculovirus Isolated from a Peridroma Species.</title>
        <authorList>
            <person name="Rohrmann G.F."/>
            <person name="Erlandson M.A."/>
            <person name="Theilmann D.A."/>
        </authorList>
    </citation>
    <scope>NUCLEOTIDE SEQUENCE [LARGE SCALE GENOMIC DNA]</scope>
    <source>
        <strain evidence="2">GR_167</strain>
    </source>
</reference>
<dbReference type="Pfam" id="PF05028">
    <property type="entry name" value="PARG_cat_C"/>
    <property type="match status" value="1"/>
</dbReference>
<organism evidence="2 3">
    <name type="scientific">Peridroma alphabaculovirus</name>
    <dbReference type="NCBI Taxonomy" id="1346829"/>
    <lineage>
        <taxon>Viruses</taxon>
        <taxon>Viruses incertae sedis</taxon>
        <taxon>Naldaviricetes</taxon>
        <taxon>Lefavirales</taxon>
        <taxon>Baculoviridae</taxon>
        <taxon>Alphabaculovirus</taxon>
    </lineage>
</organism>
<sequence>MSDSDDGTVLAQYVSLQEQLVETAEKLLMYEDNPSNIDHFRSYMQAFNVHLQTLRDIRLRITNFIGPDFDRDRIVQCLDSDEQSVLDMCALIKMKIELHKPPLEIFGTLPSLPTTMQSYDVMGMFNDFADQLGVLEFRNIDYVVELEHLMNVNVYDVRLRDGTHLDRVDCAAIITQALLKDNNRALNFEKIKAGETQLVREKLKCLLHYILYICERIAKERKNNMDWAETTSELLAPIVIKHHMIDAKTIRLGDDATRIDRDSVEVCKYQSYHRYEQDRLVTMRDYTILYVDGKVGAHAFDDSATHEDLWYMQCPELFVLPHFIKRPLGDHESYVVKDAMQYNVLSTMMYNTTRVYDVEAYNVRPLRNFLMYESCDYKVRENLVQSDVEHLNREIAKMMSGVSAEQICDSQLVFHAGPYNCHDNRTFQFLIELLVCAHEGSKLSYCAANYEQQKELNDTVEAVSTYSVAGLYEALANYNFNTTGPMNFYRAARAY</sequence>
<evidence type="ECO:0000313" key="3">
    <source>
        <dbReference type="Proteomes" id="UP000203240"/>
    </source>
</evidence>
<gene>
    <name evidence="2" type="ORF">pesp100</name>
</gene>
<accession>A0A068LMS2</accession>
<dbReference type="EMBL" id="KM009991">
    <property type="protein sequence ID" value="AIE47826.1"/>
    <property type="molecule type" value="Genomic_DNA"/>
</dbReference>
<evidence type="ECO:0000313" key="2">
    <source>
        <dbReference type="EMBL" id="AIE47826.1"/>
    </source>
</evidence>
<dbReference type="InterPro" id="IPR046372">
    <property type="entry name" value="PARG_cat_C"/>
</dbReference>
<dbReference type="RefSeq" id="YP_009049926.1">
    <property type="nucleotide sequence ID" value="NC_024625.1"/>
</dbReference>
<name>A0A068LMS2_9ABAC</name>
<feature type="domain" description="PARG catalytic Macro" evidence="1">
    <location>
        <begin position="292"/>
        <end position="453"/>
    </location>
</feature>
<keyword evidence="3" id="KW-1185">Reference proteome</keyword>
<evidence type="ECO:0000259" key="1">
    <source>
        <dbReference type="Pfam" id="PF05028"/>
    </source>
</evidence>
<dbReference type="OrthoDB" id="4282at10239"/>
<dbReference type="GO" id="GO:0006282">
    <property type="term" value="P:regulation of DNA repair"/>
    <property type="evidence" value="ECO:0007669"/>
    <property type="project" value="InterPro"/>
</dbReference>
<keyword evidence="2" id="KW-0378">Hydrolase</keyword>
<dbReference type="GeneID" id="20004009"/>
<protein>
    <submittedName>
        <fullName evidence="2">Poly ADP-ribose glycohydrolase</fullName>
    </submittedName>
</protein>
<dbReference type="Proteomes" id="UP000203240">
    <property type="component" value="Segment"/>
</dbReference>
<dbReference type="GO" id="GO:0004649">
    <property type="term" value="F:poly(ADP-ribose) glycohydrolase activity"/>
    <property type="evidence" value="ECO:0007669"/>
    <property type="project" value="InterPro"/>
</dbReference>